<evidence type="ECO:0000256" key="2">
    <source>
        <dbReference type="SAM" id="Phobius"/>
    </source>
</evidence>
<dbReference type="Proteomes" id="UP001497453">
    <property type="component" value="Chromosome 10"/>
</dbReference>
<evidence type="ECO:0000313" key="3">
    <source>
        <dbReference type="EMBL" id="CAL1698307.1"/>
    </source>
</evidence>
<keyword evidence="2" id="KW-1133">Transmembrane helix</keyword>
<feature type="region of interest" description="Disordered" evidence="1">
    <location>
        <begin position="149"/>
        <end position="218"/>
    </location>
</feature>
<reference evidence="4" key="1">
    <citation type="submission" date="2024-04" db="EMBL/GenBank/DDBJ databases">
        <authorList>
            <person name="Shaw F."/>
            <person name="Minotto A."/>
        </authorList>
    </citation>
    <scope>NUCLEOTIDE SEQUENCE [LARGE SCALE GENOMIC DNA]</scope>
</reference>
<evidence type="ECO:0000313" key="4">
    <source>
        <dbReference type="Proteomes" id="UP001497453"/>
    </source>
</evidence>
<gene>
    <name evidence="3" type="ORF">GFSPODELE1_LOCUS2095</name>
</gene>
<name>A0ABP1CW02_9APHY</name>
<feature type="compositionally biased region" description="Low complexity" evidence="1">
    <location>
        <begin position="202"/>
        <end position="213"/>
    </location>
</feature>
<keyword evidence="4" id="KW-1185">Reference proteome</keyword>
<evidence type="ECO:0000256" key="1">
    <source>
        <dbReference type="SAM" id="MobiDB-lite"/>
    </source>
</evidence>
<feature type="compositionally biased region" description="Basic residues" evidence="1">
    <location>
        <begin position="163"/>
        <end position="179"/>
    </location>
</feature>
<sequence length="288" mass="32317">MFLPPRVHAQDENTSEALLEGSVTGTASMLIESYVLPSYETFRETVKARMLYKTKTSESYLLPAVDVPQRLSSMSESLAPSISENPSFPWLYIRDTIAQRNIERRSVQASILGGVIAAAVIIILIMGLTIIVGRRLLCFDKLTPLRKPRNSLSTLSRTTSSHPRTHPPPRPLPNHRRGWWSRLRFGNRQDGGTGPRSPNISLNDLDLTPTNTTRQSAQSTDLIPLSTISTLVDLQASPVSPVRPAPTHFVDEVQRHYEPTRDSAQRRSVEWDVLTYSEVVHNYPPTNR</sequence>
<feature type="transmembrane region" description="Helical" evidence="2">
    <location>
        <begin position="109"/>
        <end position="132"/>
    </location>
</feature>
<proteinExistence type="predicted"/>
<accession>A0ABP1CW02</accession>
<organism evidence="3 4">
    <name type="scientific">Somion occarium</name>
    <dbReference type="NCBI Taxonomy" id="3059160"/>
    <lineage>
        <taxon>Eukaryota</taxon>
        <taxon>Fungi</taxon>
        <taxon>Dikarya</taxon>
        <taxon>Basidiomycota</taxon>
        <taxon>Agaricomycotina</taxon>
        <taxon>Agaricomycetes</taxon>
        <taxon>Polyporales</taxon>
        <taxon>Cerrenaceae</taxon>
        <taxon>Somion</taxon>
    </lineage>
</organism>
<dbReference type="EMBL" id="OZ037953">
    <property type="protein sequence ID" value="CAL1698307.1"/>
    <property type="molecule type" value="Genomic_DNA"/>
</dbReference>
<keyword evidence="2" id="KW-0812">Transmembrane</keyword>
<keyword evidence="2" id="KW-0472">Membrane</keyword>
<protein>
    <submittedName>
        <fullName evidence="3">Uncharacterized protein</fullName>
    </submittedName>
</protein>
<feature type="compositionally biased region" description="Low complexity" evidence="1">
    <location>
        <begin position="150"/>
        <end position="162"/>
    </location>
</feature>